<sequence length="125" mass="13856">MSAYQPQCALGAGGLRPDPEVPWLPVAWNHLWSRFTRCRAPGQPHSVRGLSQQCPILRHQNNDVAFSDCTGQSLQLSVLSEMAAVSTQSVLNDRKRILWDSKHSDCVAEIFTELSCTATSCQSDR</sequence>
<gene>
    <name evidence="1" type="ORF">CEXT_417511</name>
</gene>
<evidence type="ECO:0000313" key="2">
    <source>
        <dbReference type="Proteomes" id="UP001054945"/>
    </source>
</evidence>
<protein>
    <submittedName>
        <fullName evidence="1">Uncharacterized protein</fullName>
    </submittedName>
</protein>
<dbReference type="Proteomes" id="UP001054945">
    <property type="component" value="Unassembled WGS sequence"/>
</dbReference>
<reference evidence="1 2" key="1">
    <citation type="submission" date="2021-06" db="EMBL/GenBank/DDBJ databases">
        <title>Caerostris extrusa draft genome.</title>
        <authorList>
            <person name="Kono N."/>
            <person name="Arakawa K."/>
        </authorList>
    </citation>
    <scope>NUCLEOTIDE SEQUENCE [LARGE SCALE GENOMIC DNA]</scope>
</reference>
<dbReference type="AlphaFoldDB" id="A0AAV4VN39"/>
<name>A0AAV4VN39_CAEEX</name>
<organism evidence="1 2">
    <name type="scientific">Caerostris extrusa</name>
    <name type="common">Bark spider</name>
    <name type="synonym">Caerostris bankana</name>
    <dbReference type="NCBI Taxonomy" id="172846"/>
    <lineage>
        <taxon>Eukaryota</taxon>
        <taxon>Metazoa</taxon>
        <taxon>Ecdysozoa</taxon>
        <taxon>Arthropoda</taxon>
        <taxon>Chelicerata</taxon>
        <taxon>Arachnida</taxon>
        <taxon>Araneae</taxon>
        <taxon>Araneomorphae</taxon>
        <taxon>Entelegynae</taxon>
        <taxon>Araneoidea</taxon>
        <taxon>Araneidae</taxon>
        <taxon>Caerostris</taxon>
    </lineage>
</organism>
<comment type="caution">
    <text evidence="1">The sequence shown here is derived from an EMBL/GenBank/DDBJ whole genome shotgun (WGS) entry which is preliminary data.</text>
</comment>
<evidence type="ECO:0000313" key="1">
    <source>
        <dbReference type="EMBL" id="GIY71606.1"/>
    </source>
</evidence>
<accession>A0AAV4VN39</accession>
<dbReference type="EMBL" id="BPLR01014832">
    <property type="protein sequence ID" value="GIY71606.1"/>
    <property type="molecule type" value="Genomic_DNA"/>
</dbReference>
<proteinExistence type="predicted"/>
<keyword evidence="2" id="KW-1185">Reference proteome</keyword>